<feature type="compositionally biased region" description="Low complexity" evidence="1">
    <location>
        <begin position="306"/>
        <end position="317"/>
    </location>
</feature>
<evidence type="ECO:0000256" key="1">
    <source>
        <dbReference type="SAM" id="MobiDB-lite"/>
    </source>
</evidence>
<feature type="region of interest" description="Disordered" evidence="1">
    <location>
        <begin position="210"/>
        <end position="357"/>
    </location>
</feature>
<feature type="non-terminal residue" evidence="2">
    <location>
        <position position="357"/>
    </location>
</feature>
<name>A0A6J4SCD9_9ACTN</name>
<feature type="non-terminal residue" evidence="2">
    <location>
        <position position="1"/>
    </location>
</feature>
<feature type="compositionally biased region" description="Gly residues" evidence="1">
    <location>
        <begin position="348"/>
        <end position="357"/>
    </location>
</feature>
<organism evidence="2">
    <name type="scientific">uncultured Rubrobacteraceae bacterium</name>
    <dbReference type="NCBI Taxonomy" id="349277"/>
    <lineage>
        <taxon>Bacteria</taxon>
        <taxon>Bacillati</taxon>
        <taxon>Actinomycetota</taxon>
        <taxon>Rubrobacteria</taxon>
        <taxon>Rubrobacterales</taxon>
        <taxon>Rubrobacteraceae</taxon>
        <taxon>environmental samples</taxon>
    </lineage>
</organism>
<accession>A0A6J4SCD9</accession>
<reference evidence="2" key="1">
    <citation type="submission" date="2020-02" db="EMBL/GenBank/DDBJ databases">
        <authorList>
            <person name="Meier V. D."/>
        </authorList>
    </citation>
    <scope>NUCLEOTIDE SEQUENCE</scope>
    <source>
        <strain evidence="2">AVDCRST_MAG12</strain>
    </source>
</reference>
<dbReference type="AlphaFoldDB" id="A0A6J4SCD9"/>
<feature type="compositionally biased region" description="Basic residues" evidence="1">
    <location>
        <begin position="170"/>
        <end position="180"/>
    </location>
</feature>
<feature type="region of interest" description="Disordered" evidence="1">
    <location>
        <begin position="156"/>
        <end position="193"/>
    </location>
</feature>
<feature type="compositionally biased region" description="Gly residues" evidence="1">
    <location>
        <begin position="105"/>
        <end position="115"/>
    </location>
</feature>
<evidence type="ECO:0000313" key="2">
    <source>
        <dbReference type="EMBL" id="CAA9490497.1"/>
    </source>
</evidence>
<gene>
    <name evidence="2" type="ORF">AVDCRST_MAG12-2062</name>
</gene>
<dbReference type="EMBL" id="CADCVK010000313">
    <property type="protein sequence ID" value="CAA9490497.1"/>
    <property type="molecule type" value="Genomic_DNA"/>
</dbReference>
<feature type="compositionally biased region" description="Basic residues" evidence="1">
    <location>
        <begin position="219"/>
        <end position="245"/>
    </location>
</feature>
<feature type="region of interest" description="Disordered" evidence="1">
    <location>
        <begin position="98"/>
        <end position="119"/>
    </location>
</feature>
<proteinExistence type="predicted"/>
<feature type="compositionally biased region" description="Basic residues" evidence="1">
    <location>
        <begin position="295"/>
        <end position="305"/>
    </location>
</feature>
<feature type="compositionally biased region" description="Pro residues" evidence="1">
    <location>
        <begin position="269"/>
        <end position="279"/>
    </location>
</feature>
<protein>
    <submittedName>
        <fullName evidence="2">Low temperature requirement A</fullName>
    </submittedName>
</protein>
<sequence>LVVPRGVVVVELHDVGHQRARHGVHLRAAVDDLLDAPEPPDGGRDTAGFRGAGAALRRLLRGDTGRTSRVLDVHRVGEGNGRARARRAHPDLVRGGRRAVDLRRPGGGAGAGGPVAGRARAGLRGAAPRLPGAGAPAAGGVRVERGHGALRRALPALHHHRARGDDSHHRGDHRRPRPRRGGAGGVRDGLRDDGGDVVAVLHLRRQDRAAAAGALREPHRARARRLHLPPRRHGRRHNRLRRRGRARDSPPRRGPAGRGDRRRRGRPRTLPPRPRPLPPQDDGQVGPEAPLRGRGVPRGRRRRALRSGARAGGARHSGAGGGDRLRAPRRRPPRPPRRTHAPRTPRSAGGGGGPHPL</sequence>
<feature type="compositionally biased region" description="Basic residues" evidence="1">
    <location>
        <begin position="327"/>
        <end position="343"/>
    </location>
</feature>